<dbReference type="PANTHER" id="PTHR11085:SF10">
    <property type="entry name" value="NAD-DEPENDENT PROTEIN DEACYLASE SIRTUIN-5, MITOCHONDRIAL-RELATED"/>
    <property type="match status" value="1"/>
</dbReference>
<dbReference type="VEuPathDB" id="FungiDB:F4678DRAFT_473757"/>
<dbReference type="Gene3D" id="3.30.1600.10">
    <property type="entry name" value="SIR2/SIRT2 'Small Domain"/>
    <property type="match status" value="1"/>
</dbReference>
<evidence type="ECO:0000256" key="1">
    <source>
        <dbReference type="ARBA" id="ARBA00006924"/>
    </source>
</evidence>
<keyword evidence="4" id="KW-0479">Metal-binding</keyword>
<evidence type="ECO:0000313" key="6">
    <source>
        <dbReference type="EMBL" id="KAJ3567329.1"/>
    </source>
</evidence>
<keyword evidence="7" id="KW-1185">Reference proteome</keyword>
<dbReference type="PROSITE" id="PS50305">
    <property type="entry name" value="SIRTUIN"/>
    <property type="match status" value="1"/>
</dbReference>
<keyword evidence="3" id="KW-0520">NAD</keyword>
<sequence>MPLEPGSTSIAEFHAKLQDARRILALCGAGLSVASGLQTFRTPGGLWTNKQAEELASPEKFETDPDLVWLFYSHRRHTALQVAPNPGHRALAELARKRPEFLCLTQNVDEDPAGTHGVLGLSQRAGHPPEQVRMLHGPLFDLKCNDKSCGFVQRNNFDDPLCAALAPASRDLEDGLLSMPLLDPTQEVTRIPASELPHCPICGTLLRPGVVRFREELDGAMLEEISAWIQEKPVDLVLVVGTAAEVWPAAGFVVQARKQSAALAVVNTDTNNLGTARDLKHGDFVFIGDSAELLPKMLEPVTGPV</sequence>
<evidence type="ECO:0000313" key="7">
    <source>
        <dbReference type="Proteomes" id="UP001148614"/>
    </source>
</evidence>
<dbReference type="Gene3D" id="3.40.50.1220">
    <property type="entry name" value="TPP-binding domain"/>
    <property type="match status" value="1"/>
</dbReference>
<feature type="binding site" evidence="4">
    <location>
        <position position="144"/>
    </location>
    <ligand>
        <name>Zn(2+)</name>
        <dbReference type="ChEBI" id="CHEBI:29105"/>
    </ligand>
</feature>
<dbReference type="EMBL" id="JANPWZ010001252">
    <property type="protein sequence ID" value="KAJ3567329.1"/>
    <property type="molecule type" value="Genomic_DNA"/>
</dbReference>
<evidence type="ECO:0000256" key="3">
    <source>
        <dbReference type="ARBA" id="ARBA00023027"/>
    </source>
</evidence>
<dbReference type="InterPro" id="IPR029035">
    <property type="entry name" value="DHS-like_NAD/FAD-binding_dom"/>
</dbReference>
<dbReference type="GO" id="GO:0070403">
    <property type="term" value="F:NAD+ binding"/>
    <property type="evidence" value="ECO:0007669"/>
    <property type="project" value="InterPro"/>
</dbReference>
<evidence type="ECO:0000256" key="2">
    <source>
        <dbReference type="ARBA" id="ARBA00022679"/>
    </source>
</evidence>
<dbReference type="InterPro" id="IPR050134">
    <property type="entry name" value="NAD-dep_sirtuin_deacylases"/>
</dbReference>
<dbReference type="InterPro" id="IPR026591">
    <property type="entry name" value="Sirtuin_cat_small_dom_sf"/>
</dbReference>
<protein>
    <recommendedName>
        <fullName evidence="5">Deacetylase sirtuin-type domain-containing protein</fullName>
    </recommendedName>
</protein>
<feature type="binding site" evidence="4">
    <location>
        <position position="202"/>
    </location>
    <ligand>
        <name>Zn(2+)</name>
        <dbReference type="ChEBI" id="CHEBI:29105"/>
    </ligand>
</feature>
<dbReference type="GO" id="GO:0017136">
    <property type="term" value="F:histone deacetylase activity, NAD-dependent"/>
    <property type="evidence" value="ECO:0007669"/>
    <property type="project" value="TreeGrafter"/>
</dbReference>
<keyword evidence="2" id="KW-0808">Transferase</keyword>
<evidence type="ECO:0000259" key="5">
    <source>
        <dbReference type="PROSITE" id="PS50305"/>
    </source>
</evidence>
<dbReference type="Pfam" id="PF02146">
    <property type="entry name" value="SIR2"/>
    <property type="match status" value="1"/>
</dbReference>
<feature type="active site" description="Proton acceptor" evidence="4">
    <location>
        <position position="136"/>
    </location>
</feature>
<dbReference type="SUPFAM" id="SSF52467">
    <property type="entry name" value="DHS-like NAD/FAD-binding domain"/>
    <property type="match status" value="1"/>
</dbReference>
<keyword evidence="4" id="KW-0862">Zinc</keyword>
<dbReference type="GO" id="GO:0005634">
    <property type="term" value="C:nucleus"/>
    <property type="evidence" value="ECO:0007669"/>
    <property type="project" value="TreeGrafter"/>
</dbReference>
<feature type="binding site" evidence="4">
    <location>
        <position position="149"/>
    </location>
    <ligand>
        <name>Zn(2+)</name>
        <dbReference type="ChEBI" id="CHEBI:29105"/>
    </ligand>
</feature>
<dbReference type="PANTHER" id="PTHR11085">
    <property type="entry name" value="NAD-DEPENDENT PROTEIN DEACYLASE SIRTUIN-5, MITOCHONDRIAL-RELATED"/>
    <property type="match status" value="1"/>
</dbReference>
<gene>
    <name evidence="6" type="ORF">NPX13_g6806</name>
</gene>
<evidence type="ECO:0000256" key="4">
    <source>
        <dbReference type="PROSITE-ProRule" id="PRU00236"/>
    </source>
</evidence>
<dbReference type="InterPro" id="IPR026590">
    <property type="entry name" value="Ssirtuin_cat_dom"/>
</dbReference>
<feature type="domain" description="Deacetylase sirtuin-type" evidence="5">
    <location>
        <begin position="3"/>
        <end position="305"/>
    </location>
</feature>
<proteinExistence type="inferred from homology"/>
<dbReference type="AlphaFoldDB" id="A0A9W8NBI6"/>
<dbReference type="GO" id="GO:0046872">
    <property type="term" value="F:metal ion binding"/>
    <property type="evidence" value="ECO:0007669"/>
    <property type="project" value="UniProtKB-KW"/>
</dbReference>
<feature type="binding site" evidence="4">
    <location>
        <position position="199"/>
    </location>
    <ligand>
        <name>Zn(2+)</name>
        <dbReference type="ChEBI" id="CHEBI:29105"/>
    </ligand>
</feature>
<reference evidence="6" key="1">
    <citation type="submission" date="2022-07" db="EMBL/GenBank/DDBJ databases">
        <title>Genome Sequence of Xylaria arbuscula.</title>
        <authorList>
            <person name="Buettner E."/>
        </authorList>
    </citation>
    <scope>NUCLEOTIDE SEQUENCE</scope>
    <source>
        <strain evidence="6">VT107</strain>
    </source>
</reference>
<dbReference type="InterPro" id="IPR003000">
    <property type="entry name" value="Sirtuin"/>
</dbReference>
<comment type="caution">
    <text evidence="6">The sequence shown here is derived from an EMBL/GenBank/DDBJ whole genome shotgun (WGS) entry which is preliminary data.</text>
</comment>
<dbReference type="Proteomes" id="UP001148614">
    <property type="component" value="Unassembled WGS sequence"/>
</dbReference>
<organism evidence="6 7">
    <name type="scientific">Xylaria arbuscula</name>
    <dbReference type="NCBI Taxonomy" id="114810"/>
    <lineage>
        <taxon>Eukaryota</taxon>
        <taxon>Fungi</taxon>
        <taxon>Dikarya</taxon>
        <taxon>Ascomycota</taxon>
        <taxon>Pezizomycotina</taxon>
        <taxon>Sordariomycetes</taxon>
        <taxon>Xylariomycetidae</taxon>
        <taxon>Xylariales</taxon>
        <taxon>Xylariaceae</taxon>
        <taxon>Xylaria</taxon>
    </lineage>
</organism>
<accession>A0A9W8NBI6</accession>
<comment type="similarity">
    <text evidence="1">Belongs to the sirtuin family. Class I subfamily.</text>
</comment>
<name>A0A9W8NBI6_9PEZI</name>